<name>A0A194YJZ1_SORBI</name>
<reference evidence="8" key="2">
    <citation type="journal article" date="2018" name="Plant J.">
        <title>The Sorghum bicolor reference genome: improved assembly, gene annotations, a transcriptome atlas, and signatures of genome organization.</title>
        <authorList>
            <person name="McCormick R.F."/>
            <person name="Truong S.K."/>
            <person name="Sreedasyam A."/>
            <person name="Jenkins J."/>
            <person name="Shu S."/>
            <person name="Sims D."/>
            <person name="Kennedy M."/>
            <person name="Amirebrahimi M."/>
            <person name="Weers B.D."/>
            <person name="McKinley B."/>
            <person name="Mattison A."/>
            <person name="Morishige D.T."/>
            <person name="Grimwood J."/>
            <person name="Schmutz J."/>
            <person name="Mullet J.E."/>
        </authorList>
    </citation>
    <scope>NUCLEOTIDE SEQUENCE [LARGE SCALE GENOMIC DNA]</scope>
    <source>
        <strain evidence="8">cv. BTx623</strain>
    </source>
</reference>
<keyword evidence="8" id="KW-1185">Reference proteome</keyword>
<comment type="subcellular location">
    <subcellularLocation>
        <location evidence="1">Membrane</location>
        <topology evidence="1">Multi-pass membrane protein</topology>
    </subcellularLocation>
</comment>
<gene>
    <name evidence="7" type="ORF">SORBI_3010G133100</name>
</gene>
<dbReference type="PANTHER" id="PTHR11654">
    <property type="entry name" value="OLIGOPEPTIDE TRANSPORTER-RELATED"/>
    <property type="match status" value="1"/>
</dbReference>
<dbReference type="GO" id="GO:0016020">
    <property type="term" value="C:membrane"/>
    <property type="evidence" value="ECO:0000318"/>
    <property type="project" value="GO_Central"/>
</dbReference>
<keyword evidence="3 6" id="KW-0812">Transmembrane</keyword>
<evidence type="ECO:0000256" key="2">
    <source>
        <dbReference type="ARBA" id="ARBA00005982"/>
    </source>
</evidence>
<keyword evidence="5 6" id="KW-0472">Membrane</keyword>
<dbReference type="GO" id="GO:0022857">
    <property type="term" value="F:transmembrane transporter activity"/>
    <property type="evidence" value="ECO:0000318"/>
    <property type="project" value="GO_Central"/>
</dbReference>
<feature type="transmembrane region" description="Helical" evidence="6">
    <location>
        <begin position="457"/>
        <end position="479"/>
    </location>
</feature>
<feature type="transmembrane region" description="Helical" evidence="6">
    <location>
        <begin position="337"/>
        <end position="357"/>
    </location>
</feature>
<comment type="similarity">
    <text evidence="2">Belongs to the major facilitator superfamily. Proton-dependent oligopeptide transporter (POT/PTR) (TC 2.A.17) family.</text>
</comment>
<evidence type="ECO:0000313" key="8">
    <source>
        <dbReference type="Proteomes" id="UP000000768"/>
    </source>
</evidence>
<dbReference type="InParanoid" id="A0A194YJZ1"/>
<dbReference type="AlphaFoldDB" id="A0A194YJZ1"/>
<dbReference type="Proteomes" id="UP000000768">
    <property type="component" value="Chromosome 10"/>
</dbReference>
<feature type="transmembrane region" description="Helical" evidence="6">
    <location>
        <begin position="78"/>
        <end position="97"/>
    </location>
</feature>
<reference evidence="7 8" key="1">
    <citation type="journal article" date="2009" name="Nature">
        <title>The Sorghum bicolor genome and the diversification of grasses.</title>
        <authorList>
            <person name="Paterson A.H."/>
            <person name="Bowers J.E."/>
            <person name="Bruggmann R."/>
            <person name="Dubchak I."/>
            <person name="Grimwood J."/>
            <person name="Gundlach H."/>
            <person name="Haberer G."/>
            <person name="Hellsten U."/>
            <person name="Mitros T."/>
            <person name="Poliakov A."/>
            <person name="Schmutz J."/>
            <person name="Spannagl M."/>
            <person name="Tang H."/>
            <person name="Wang X."/>
            <person name="Wicker T."/>
            <person name="Bharti A.K."/>
            <person name="Chapman J."/>
            <person name="Feltus F.A."/>
            <person name="Gowik U."/>
            <person name="Grigoriev I.V."/>
            <person name="Lyons E."/>
            <person name="Maher C.A."/>
            <person name="Martis M."/>
            <person name="Narechania A."/>
            <person name="Otillar R.P."/>
            <person name="Penning B.W."/>
            <person name="Salamov A.A."/>
            <person name="Wang Y."/>
            <person name="Zhang L."/>
            <person name="Carpita N.C."/>
            <person name="Freeling M."/>
            <person name="Gingle A.R."/>
            <person name="Hash C.T."/>
            <person name="Keller B."/>
            <person name="Klein P."/>
            <person name="Kresovich S."/>
            <person name="McCann M.C."/>
            <person name="Ming R."/>
            <person name="Peterson D.G."/>
            <person name="Mehboob-ur-Rahman"/>
            <person name="Ware D."/>
            <person name="Westhoff P."/>
            <person name="Mayer K.F."/>
            <person name="Messing J."/>
            <person name="Rokhsar D.S."/>
        </authorList>
    </citation>
    <scope>NUCLEOTIDE SEQUENCE [LARGE SCALE GENOMIC DNA]</scope>
    <source>
        <strain evidence="8">cv. BTx623</strain>
    </source>
</reference>
<accession>A0A194YJZ1</accession>
<dbReference type="Gene3D" id="1.20.1250.20">
    <property type="entry name" value="MFS general substrate transporter like domains"/>
    <property type="match status" value="1"/>
</dbReference>
<evidence type="ECO:0000256" key="4">
    <source>
        <dbReference type="ARBA" id="ARBA00022989"/>
    </source>
</evidence>
<keyword evidence="4 6" id="KW-1133">Transmembrane helix</keyword>
<evidence type="ECO:0000313" key="7">
    <source>
        <dbReference type="EMBL" id="KXG19911.1"/>
    </source>
</evidence>
<sequence>MNFAFYGVAVDLVVFMRRVLHQENATAASFISMWTGTVYIFSLFGAFLSDSYMGRYRTCVMFQIIFLIHRPCQPPSQLGVVMFYISTFTTAFGIGGYQPSVATFGADHYFYLALNIGSLFSDSFLAFYEDKGMWVMGFGVSAVAVALGLLLFLLGTPYYRHCKQSGNPLTRMAQVFVAAFCKRHLQPPPGEVLHEVEGEDSETQGIRKLLHSDQLRCLDKAAIVTEEDYHAGKAKNPWRLCTVTQVEEVKCILSLIPIWMCTIIFSVEFTQMASTFVEQGTAMDTNLFGNFYMPAASMSMFDIASVILSVFAYNFFFVPMATWFTKNPAGITELQRMGTGLVIALVGMLAAAIVEVYRLRRVLAKDQPSPMSVLWQAPQYMLIGASEVFMYIGQLDFFNEQTPDSMKCFGSSLCMASISLGNYASMLMVSAVTSITNRQNKNGWITKNLNYGHLERFFLLLAVLSVIDFIFFALFSMMYKGIQFQGREKDISPNYN</sequence>
<dbReference type="EMBL" id="CM000769">
    <property type="protein sequence ID" value="KXG19911.1"/>
    <property type="molecule type" value="Genomic_DNA"/>
</dbReference>
<evidence type="ECO:0000256" key="3">
    <source>
        <dbReference type="ARBA" id="ARBA00022692"/>
    </source>
</evidence>
<dbReference type="eggNOG" id="KOG1237">
    <property type="taxonomic scope" value="Eukaryota"/>
</dbReference>
<evidence type="ECO:0000256" key="5">
    <source>
        <dbReference type="ARBA" id="ARBA00023136"/>
    </source>
</evidence>
<dbReference type="Pfam" id="PF00854">
    <property type="entry name" value="PTR2"/>
    <property type="match status" value="1"/>
</dbReference>
<dbReference type="InterPro" id="IPR000109">
    <property type="entry name" value="POT_fam"/>
</dbReference>
<feature type="transmembrane region" description="Helical" evidence="6">
    <location>
        <begin position="25"/>
        <end position="48"/>
    </location>
</feature>
<dbReference type="SUPFAM" id="SSF103473">
    <property type="entry name" value="MFS general substrate transporter"/>
    <property type="match status" value="1"/>
</dbReference>
<evidence type="ECO:0000256" key="1">
    <source>
        <dbReference type="ARBA" id="ARBA00004141"/>
    </source>
</evidence>
<proteinExistence type="inferred from homology"/>
<feature type="transmembrane region" description="Helical" evidence="6">
    <location>
        <begin position="303"/>
        <end position="325"/>
    </location>
</feature>
<protein>
    <submittedName>
        <fullName evidence="7">Uncharacterized protein</fullName>
    </submittedName>
</protein>
<dbReference type="OMA" id="ITCIMFQ"/>
<feature type="transmembrane region" description="Helical" evidence="6">
    <location>
        <begin position="413"/>
        <end position="437"/>
    </location>
</feature>
<feature type="transmembrane region" description="Helical" evidence="6">
    <location>
        <begin position="134"/>
        <end position="154"/>
    </location>
</feature>
<dbReference type="Gramene" id="KXG19911">
    <property type="protein sequence ID" value="KXG19911"/>
    <property type="gene ID" value="SORBI_3010G133100"/>
</dbReference>
<evidence type="ECO:0000256" key="6">
    <source>
        <dbReference type="SAM" id="Phobius"/>
    </source>
</evidence>
<organism evidence="7 8">
    <name type="scientific">Sorghum bicolor</name>
    <name type="common">Sorghum</name>
    <name type="synonym">Sorghum vulgare</name>
    <dbReference type="NCBI Taxonomy" id="4558"/>
    <lineage>
        <taxon>Eukaryota</taxon>
        <taxon>Viridiplantae</taxon>
        <taxon>Streptophyta</taxon>
        <taxon>Embryophyta</taxon>
        <taxon>Tracheophyta</taxon>
        <taxon>Spermatophyta</taxon>
        <taxon>Magnoliopsida</taxon>
        <taxon>Liliopsida</taxon>
        <taxon>Poales</taxon>
        <taxon>Poaceae</taxon>
        <taxon>PACMAD clade</taxon>
        <taxon>Panicoideae</taxon>
        <taxon>Andropogonodae</taxon>
        <taxon>Andropogoneae</taxon>
        <taxon>Sorghinae</taxon>
        <taxon>Sorghum</taxon>
    </lineage>
</organism>
<dbReference type="GO" id="GO:0055085">
    <property type="term" value="P:transmembrane transport"/>
    <property type="evidence" value="ECO:0000318"/>
    <property type="project" value="GO_Central"/>
</dbReference>
<dbReference type="InterPro" id="IPR036259">
    <property type="entry name" value="MFS_trans_sf"/>
</dbReference>